<proteinExistence type="predicted"/>
<sequence length="43" mass="4937">MGPIYPLQESLNRYQDTKPWGPSTLWNRVLADSRPYSPSLLTS</sequence>
<dbReference type="AlphaFoldDB" id="A0A0E9TJM2"/>
<evidence type="ECO:0000313" key="1">
    <source>
        <dbReference type="EMBL" id="JAH53677.1"/>
    </source>
</evidence>
<organism evidence="1">
    <name type="scientific">Anguilla anguilla</name>
    <name type="common">European freshwater eel</name>
    <name type="synonym">Muraena anguilla</name>
    <dbReference type="NCBI Taxonomy" id="7936"/>
    <lineage>
        <taxon>Eukaryota</taxon>
        <taxon>Metazoa</taxon>
        <taxon>Chordata</taxon>
        <taxon>Craniata</taxon>
        <taxon>Vertebrata</taxon>
        <taxon>Euteleostomi</taxon>
        <taxon>Actinopterygii</taxon>
        <taxon>Neopterygii</taxon>
        <taxon>Teleostei</taxon>
        <taxon>Anguilliformes</taxon>
        <taxon>Anguillidae</taxon>
        <taxon>Anguilla</taxon>
    </lineage>
</organism>
<protein>
    <submittedName>
        <fullName evidence="1">Uncharacterized protein</fullName>
    </submittedName>
</protein>
<name>A0A0E9TJM2_ANGAN</name>
<dbReference type="EMBL" id="GBXM01054900">
    <property type="protein sequence ID" value="JAH53677.1"/>
    <property type="molecule type" value="Transcribed_RNA"/>
</dbReference>
<reference evidence="1" key="1">
    <citation type="submission" date="2014-11" db="EMBL/GenBank/DDBJ databases">
        <authorList>
            <person name="Amaro Gonzalez C."/>
        </authorList>
    </citation>
    <scope>NUCLEOTIDE SEQUENCE</scope>
</reference>
<reference evidence="1" key="2">
    <citation type="journal article" date="2015" name="Fish Shellfish Immunol.">
        <title>Early steps in the European eel (Anguilla anguilla)-Vibrio vulnificus interaction in the gills: Role of the RtxA13 toxin.</title>
        <authorList>
            <person name="Callol A."/>
            <person name="Pajuelo D."/>
            <person name="Ebbesson L."/>
            <person name="Teles M."/>
            <person name="MacKenzie S."/>
            <person name="Amaro C."/>
        </authorList>
    </citation>
    <scope>NUCLEOTIDE SEQUENCE</scope>
</reference>
<accession>A0A0E9TJM2</accession>